<dbReference type="PANTHER" id="PTHR12526">
    <property type="entry name" value="GLYCOSYLTRANSFERASE"/>
    <property type="match status" value="1"/>
</dbReference>
<organism evidence="2 3">
    <name type="scientific">Veronia pacifica</name>
    <dbReference type="NCBI Taxonomy" id="1080227"/>
    <lineage>
        <taxon>Bacteria</taxon>
        <taxon>Pseudomonadati</taxon>
        <taxon>Pseudomonadota</taxon>
        <taxon>Gammaproteobacteria</taxon>
        <taxon>Vibrionales</taxon>
        <taxon>Vibrionaceae</taxon>
        <taxon>Veronia</taxon>
    </lineage>
</organism>
<dbReference type="Gene3D" id="3.40.50.2000">
    <property type="entry name" value="Glycogen Phosphorylase B"/>
    <property type="match status" value="2"/>
</dbReference>
<dbReference type="EMBL" id="LYBM01000002">
    <property type="protein sequence ID" value="ODA35770.1"/>
    <property type="molecule type" value="Genomic_DNA"/>
</dbReference>
<evidence type="ECO:0000259" key="1">
    <source>
        <dbReference type="Pfam" id="PF00534"/>
    </source>
</evidence>
<proteinExistence type="predicted"/>
<reference evidence="2 3" key="1">
    <citation type="submission" date="2016-05" db="EMBL/GenBank/DDBJ databases">
        <title>Genomic Taxonomy of the Vibrionaceae.</title>
        <authorList>
            <person name="Gomez-Gil B."/>
            <person name="Enciso-Ibarra J."/>
        </authorList>
    </citation>
    <scope>NUCLEOTIDE SEQUENCE [LARGE SCALE GENOMIC DNA]</scope>
    <source>
        <strain evidence="2 3">CAIM 1920</strain>
    </source>
</reference>
<dbReference type="GO" id="GO:1901135">
    <property type="term" value="P:carbohydrate derivative metabolic process"/>
    <property type="evidence" value="ECO:0007669"/>
    <property type="project" value="UniProtKB-ARBA"/>
</dbReference>
<accession>A0A1C3ERB7</accession>
<feature type="domain" description="Glycosyl transferase family 1" evidence="1">
    <location>
        <begin position="202"/>
        <end position="365"/>
    </location>
</feature>
<dbReference type="CDD" id="cd03801">
    <property type="entry name" value="GT4_PimA-like"/>
    <property type="match status" value="1"/>
</dbReference>
<evidence type="ECO:0000313" key="3">
    <source>
        <dbReference type="Proteomes" id="UP000094936"/>
    </source>
</evidence>
<gene>
    <name evidence="2" type="ORF">A8L45_01650</name>
</gene>
<name>A0A1C3ERB7_9GAMM</name>
<dbReference type="SUPFAM" id="SSF53756">
    <property type="entry name" value="UDP-Glycosyltransferase/glycogen phosphorylase"/>
    <property type="match status" value="1"/>
</dbReference>
<dbReference type="GO" id="GO:0016757">
    <property type="term" value="F:glycosyltransferase activity"/>
    <property type="evidence" value="ECO:0007669"/>
    <property type="project" value="InterPro"/>
</dbReference>
<dbReference type="RefSeq" id="WP_068898555.1">
    <property type="nucleotide sequence ID" value="NZ_JBHUIF010000032.1"/>
</dbReference>
<keyword evidence="3" id="KW-1185">Reference proteome</keyword>
<comment type="caution">
    <text evidence="2">The sequence shown here is derived from an EMBL/GenBank/DDBJ whole genome shotgun (WGS) entry which is preliminary data.</text>
</comment>
<sequence>MQLKAKKILFVFHNNDGHSGATASMLDIIKYLANQNNLTLCAVIPHKPGNLESNLRDLNVEVFIERYYSCRYGNKESSFFAKLPTLKSLLKSALTFLSAVKFHFSKNNKFDLVYSNTTDNFWGSIYSIISSIDHICHIREFGLDDQNQLQSIGNRNYYNLLNKSTVNVIAISKSISKYLVEERNIECGKIVEIYDDVGDELEDFQYRKFNSEIRLLMVGSFLEGKGQEFVIESIQLLKNQGLDIHLGLIGDDSTPYASYLKRKCSELEIEKNVHFYGFRHDVKKIRKSYNFAVIASTAEAFGRVTIEGMMSSQIVIASDTGANTELIKQNINGFLFKYGCKKSFCDTVISLANNDFDLERVQKNGFSYSKSFYRNECGKAVLKLIHS</sequence>
<dbReference type="STRING" id="1080227.A8L45_01650"/>
<dbReference type="InterPro" id="IPR001296">
    <property type="entry name" value="Glyco_trans_1"/>
</dbReference>
<protein>
    <recommendedName>
        <fullName evidence="1">Glycosyl transferase family 1 domain-containing protein</fullName>
    </recommendedName>
</protein>
<dbReference type="Proteomes" id="UP000094936">
    <property type="component" value="Unassembled WGS sequence"/>
</dbReference>
<dbReference type="AlphaFoldDB" id="A0A1C3ERB7"/>
<evidence type="ECO:0000313" key="2">
    <source>
        <dbReference type="EMBL" id="ODA35770.1"/>
    </source>
</evidence>
<dbReference type="Pfam" id="PF00534">
    <property type="entry name" value="Glycos_transf_1"/>
    <property type="match status" value="1"/>
</dbReference>
<dbReference type="OrthoDB" id="6194329at2"/>